<dbReference type="GO" id="GO:0098046">
    <property type="term" value="C:type V protein secretion system complex"/>
    <property type="evidence" value="ECO:0007669"/>
    <property type="project" value="TreeGrafter"/>
</dbReference>
<evidence type="ECO:0000256" key="4">
    <source>
        <dbReference type="ARBA" id="ARBA00022452"/>
    </source>
</evidence>
<evidence type="ECO:0000256" key="1">
    <source>
        <dbReference type="ARBA" id="ARBA00004442"/>
    </source>
</evidence>
<evidence type="ECO:0000256" key="2">
    <source>
        <dbReference type="ARBA" id="ARBA00009055"/>
    </source>
</evidence>
<evidence type="ECO:0000256" key="6">
    <source>
        <dbReference type="ARBA" id="ARBA00022927"/>
    </source>
</evidence>
<dbReference type="InterPro" id="IPR005565">
    <property type="entry name" value="Hemolysn_activator_HlyB_C"/>
</dbReference>
<keyword evidence="5" id="KW-0812">Transmembrane</keyword>
<dbReference type="InterPro" id="IPR051544">
    <property type="entry name" value="TPS_OM_transporter"/>
</dbReference>
<protein>
    <submittedName>
        <fullName evidence="11">Hemolysin activation/secretion protein</fullName>
    </submittedName>
</protein>
<dbReference type="Pfam" id="PF08479">
    <property type="entry name" value="POTRA_2"/>
    <property type="match status" value="1"/>
</dbReference>
<evidence type="ECO:0000256" key="3">
    <source>
        <dbReference type="ARBA" id="ARBA00022448"/>
    </source>
</evidence>
<evidence type="ECO:0000256" key="9">
    <source>
        <dbReference type="SAM" id="SignalP"/>
    </source>
</evidence>
<dbReference type="OrthoDB" id="7497550at2"/>
<dbReference type="AlphaFoldDB" id="A0A497YZP4"/>
<name>A0A497YZP4_9RHOB</name>
<sequence length="579" mass="62640">MSKLLPRKFQRLQNISVIFSLAAGSLNILADSAWAQSASNIAPSTFQPQNQQSTGPVTVARDPGAPIPEGADRLFVTVGRVDIEGALPQMESANTAFVERLSGKRVAASEIFAATNRLESAYANAGFVLSRVVLPQQTLRDGGTLRIVVVDGFVERIDARKVPEQVRDRVVAITEPLIGKRGIRLQEIERALLLAGDTFGVRLASTLSAGDANGGTILTLDGEFKEITGSFGFDNTLSDELGPVNLSLGLEMNGFLDLGETFYFNVGGSPTRFFSSDPEYRIVAAGTVFPIGYDGLTFNAEVTSSKARPETDLVPNESEFERLSLRLYYPWIRSRQLNLTSQLIFDRISDSQDLLIGSDSVPVYDDDTSVLRATLDVTRNYDNGAFLRGSAILSRGLDAFGASTSVGPDEAPLSRQGASAEFTKLVLAGQYQRPINANWSLNLSGRIQSSFGDPLVTSEQFSVASSSELSTFDAGSLRGDDGWVVRSEVGRSQQIELAGVPLLLKPYIFGAYGELGLEQPTIFEQSTTTAYSYGIGADLFIIENSTYKSGSLRVEYGRGERDDLGADGNRFSIVASRRF</sequence>
<dbReference type="STRING" id="981384.GCA_000192475_00319"/>
<dbReference type="Gene3D" id="2.40.160.50">
    <property type="entry name" value="membrane protein fhac: a member of the omp85/tpsb transporter family"/>
    <property type="match status" value="1"/>
</dbReference>
<evidence type="ECO:0000256" key="7">
    <source>
        <dbReference type="ARBA" id="ARBA00023136"/>
    </source>
</evidence>
<dbReference type="InterPro" id="IPR013686">
    <property type="entry name" value="Polypept-transport_assoc_ShlB"/>
</dbReference>
<keyword evidence="4" id="KW-1134">Transmembrane beta strand</keyword>
<evidence type="ECO:0000313" key="11">
    <source>
        <dbReference type="EMBL" id="RLJ98505.1"/>
    </source>
</evidence>
<dbReference type="EMBL" id="RCCT01000009">
    <property type="protein sequence ID" value="RLJ98505.1"/>
    <property type="molecule type" value="Genomic_DNA"/>
</dbReference>
<dbReference type="GO" id="GO:0009279">
    <property type="term" value="C:cell outer membrane"/>
    <property type="evidence" value="ECO:0007669"/>
    <property type="project" value="UniProtKB-SubCell"/>
</dbReference>
<keyword evidence="12" id="KW-1185">Reference proteome</keyword>
<evidence type="ECO:0000313" key="12">
    <source>
        <dbReference type="Proteomes" id="UP000271700"/>
    </source>
</evidence>
<keyword evidence="7" id="KW-0472">Membrane</keyword>
<proteinExistence type="inferred from homology"/>
<dbReference type="Pfam" id="PF03865">
    <property type="entry name" value="ShlB"/>
    <property type="match status" value="1"/>
</dbReference>
<accession>A0A497YZP4</accession>
<keyword evidence="9" id="KW-0732">Signal</keyword>
<dbReference type="PROSITE" id="PS51779">
    <property type="entry name" value="POTRA"/>
    <property type="match status" value="1"/>
</dbReference>
<evidence type="ECO:0000259" key="10">
    <source>
        <dbReference type="PROSITE" id="PS51779"/>
    </source>
</evidence>
<dbReference type="Gene3D" id="3.10.20.310">
    <property type="entry name" value="membrane protein fhac"/>
    <property type="match status" value="1"/>
</dbReference>
<feature type="domain" description="POTRA" evidence="10">
    <location>
        <begin position="76"/>
        <end position="152"/>
    </location>
</feature>
<comment type="similarity">
    <text evidence="2">Belongs to the TPS (TC 1.B.20) family.</text>
</comment>
<feature type="signal peptide" evidence="9">
    <location>
        <begin position="1"/>
        <end position="35"/>
    </location>
</feature>
<comment type="caution">
    <text evidence="11">The sequence shown here is derived from an EMBL/GenBank/DDBJ whole genome shotgun (WGS) entry which is preliminary data.</text>
</comment>
<evidence type="ECO:0000256" key="8">
    <source>
        <dbReference type="ARBA" id="ARBA00023237"/>
    </source>
</evidence>
<dbReference type="PANTHER" id="PTHR34597:SF6">
    <property type="entry name" value="BLR6126 PROTEIN"/>
    <property type="match status" value="1"/>
</dbReference>
<dbReference type="InterPro" id="IPR034746">
    <property type="entry name" value="POTRA"/>
</dbReference>
<keyword evidence="6" id="KW-0653">Protein transport</keyword>
<organism evidence="11 12">
    <name type="scientific">Ruegeria conchae</name>
    <dbReference type="NCBI Taxonomy" id="981384"/>
    <lineage>
        <taxon>Bacteria</taxon>
        <taxon>Pseudomonadati</taxon>
        <taxon>Pseudomonadota</taxon>
        <taxon>Alphaproteobacteria</taxon>
        <taxon>Rhodobacterales</taxon>
        <taxon>Roseobacteraceae</taxon>
        <taxon>Ruegeria</taxon>
    </lineage>
</organism>
<gene>
    <name evidence="11" type="ORF">CLV75_4205</name>
</gene>
<feature type="chain" id="PRO_5019831219" evidence="9">
    <location>
        <begin position="36"/>
        <end position="579"/>
    </location>
</feature>
<keyword evidence="8" id="KW-0998">Cell outer membrane</keyword>
<dbReference type="GO" id="GO:0046819">
    <property type="term" value="P:protein secretion by the type V secretion system"/>
    <property type="evidence" value="ECO:0007669"/>
    <property type="project" value="TreeGrafter"/>
</dbReference>
<dbReference type="Proteomes" id="UP000271700">
    <property type="component" value="Unassembled WGS sequence"/>
</dbReference>
<comment type="subcellular location">
    <subcellularLocation>
        <location evidence="1">Cell outer membrane</location>
    </subcellularLocation>
</comment>
<keyword evidence="3" id="KW-0813">Transport</keyword>
<reference evidence="11 12" key="1">
    <citation type="submission" date="2018-10" db="EMBL/GenBank/DDBJ databases">
        <title>Genomic Encyclopedia of Archaeal and Bacterial Type Strains, Phase II (KMG-II): from individual species to whole genera.</title>
        <authorList>
            <person name="Goeker M."/>
        </authorList>
    </citation>
    <scope>NUCLEOTIDE SEQUENCE [LARGE SCALE GENOMIC DNA]</scope>
    <source>
        <strain evidence="11 12">DSM 29317</strain>
    </source>
</reference>
<evidence type="ECO:0000256" key="5">
    <source>
        <dbReference type="ARBA" id="ARBA00022692"/>
    </source>
</evidence>
<dbReference type="PANTHER" id="PTHR34597">
    <property type="entry name" value="SLR1661 PROTEIN"/>
    <property type="match status" value="1"/>
</dbReference>
<dbReference type="GO" id="GO:0008320">
    <property type="term" value="F:protein transmembrane transporter activity"/>
    <property type="evidence" value="ECO:0007669"/>
    <property type="project" value="TreeGrafter"/>
</dbReference>